<dbReference type="Proteomes" id="UP000265692">
    <property type="component" value="Unassembled WGS sequence"/>
</dbReference>
<organism evidence="1 2">
    <name type="scientific">Ureibacillus yapensis</name>
    <dbReference type="NCBI Taxonomy" id="2304605"/>
    <lineage>
        <taxon>Bacteria</taxon>
        <taxon>Bacillati</taxon>
        <taxon>Bacillota</taxon>
        <taxon>Bacilli</taxon>
        <taxon>Bacillales</taxon>
        <taxon>Caryophanaceae</taxon>
        <taxon>Ureibacillus</taxon>
    </lineage>
</organism>
<reference evidence="1 2" key="1">
    <citation type="submission" date="2018-08" db="EMBL/GenBank/DDBJ databases">
        <title>Lysinibacillus sp. YLB-03 draft genome sequence.</title>
        <authorList>
            <person name="Yu L."/>
        </authorList>
    </citation>
    <scope>NUCLEOTIDE SEQUENCE [LARGE SCALE GENOMIC DNA]</scope>
    <source>
        <strain evidence="1 2">YLB-03</strain>
    </source>
</reference>
<name>A0A396SCT6_9BACL</name>
<sequence length="90" mass="10981">MSISEYCGNTEFTILQFIYYLTNEIQEKIIKKKLFYKEQVLRYVTQQIDSFFKNFKLKKALLQSYKHEVFNTIVFKLQHTIKKHIIFQCS</sequence>
<comment type="caution">
    <text evidence="1">The sequence shown here is derived from an EMBL/GenBank/DDBJ whole genome shotgun (WGS) entry which is preliminary data.</text>
</comment>
<evidence type="ECO:0000313" key="1">
    <source>
        <dbReference type="EMBL" id="RHW37527.1"/>
    </source>
</evidence>
<gene>
    <name evidence="1" type="ORF">D1B33_08330</name>
</gene>
<accession>A0A396SCT6</accession>
<dbReference type="EMBL" id="QWEI01000003">
    <property type="protein sequence ID" value="RHW37527.1"/>
    <property type="molecule type" value="Genomic_DNA"/>
</dbReference>
<keyword evidence="2" id="KW-1185">Reference proteome</keyword>
<proteinExistence type="predicted"/>
<evidence type="ECO:0000313" key="2">
    <source>
        <dbReference type="Proteomes" id="UP000265692"/>
    </source>
</evidence>
<dbReference type="AlphaFoldDB" id="A0A396SCT6"/>
<protein>
    <submittedName>
        <fullName evidence="1">Uncharacterized protein</fullName>
    </submittedName>
</protein>